<evidence type="ECO:0000313" key="8">
    <source>
        <dbReference type="Proteomes" id="UP000264702"/>
    </source>
</evidence>
<gene>
    <name evidence="7" type="ORF">D0Y96_15980</name>
</gene>
<keyword evidence="5" id="KW-0732">Signal</keyword>
<dbReference type="GO" id="GO:0005975">
    <property type="term" value="P:carbohydrate metabolic process"/>
    <property type="evidence" value="ECO:0007669"/>
    <property type="project" value="InterPro"/>
</dbReference>
<reference evidence="7 8" key="1">
    <citation type="submission" date="2018-08" db="EMBL/GenBank/DDBJ databases">
        <title>Acidipila sp. 4G-K13, an acidobacterium isolated from forest soil.</title>
        <authorList>
            <person name="Gao Z.-H."/>
            <person name="Qiu L.-H."/>
        </authorList>
    </citation>
    <scope>NUCLEOTIDE SEQUENCE [LARGE SCALE GENOMIC DNA]</scope>
    <source>
        <strain evidence="7 8">4G-K13</strain>
    </source>
</reference>
<comment type="similarity">
    <text evidence="1">Belongs to the glycosyl hydrolase 39 family.</text>
</comment>
<dbReference type="SUPFAM" id="SSF51445">
    <property type="entry name" value="(Trans)glycosidases"/>
    <property type="match status" value="1"/>
</dbReference>
<dbReference type="PANTHER" id="PTHR12631:SF10">
    <property type="entry name" value="BETA-XYLOSIDASE-LIKE PROTEIN-RELATED"/>
    <property type="match status" value="1"/>
</dbReference>
<sequence>MRDKVLSVLLGIFLVCFAQTFAQTTSEHLSIDAHAAATPFPHFWEQMFGSGRANLVLRSHYTDDIRLVKKAADFRYVRFHGIFDDDNGVYDEDAQGNPVYNWSYVDQIYDSLLASGVRPYVELSFMPKKLASNPAPQAFWYHPNPSPPANYGKWDALITAFAKHLIDRYGIGEVSQWYFEVWNEPNLDFWMGKPAQSTYFELYDHTALALKAVSPLLRVGGPATAQAVWVGDMIAHATENHVPLDFVSTHVYGNDSSQDVFHDSRSIEPHEMVCAAVEKVHNEIKTSARPDIPLIWSEFNATYMNQQEITDSIYMGPWLAETISRCDGLVQIMSYWSFSDVFEEQGIVKTPFYGGYGIVAEDDIPKPAYNAFAALHELGDERLPAPKNEALVTRRADGTLVIAAWNLVEPGATAGNRMLVLDLKGIAADARATIHRVDAEHGDTLDAWKNMGSPAWPSRAQIIELRKDANPGVPEVQPIHDGRLTIALPPMGLAVIEIH</sequence>
<keyword evidence="3" id="KW-0326">Glycosidase</keyword>
<dbReference type="PROSITE" id="PS01027">
    <property type="entry name" value="GLYCOSYL_HYDROL_F39"/>
    <property type="match status" value="1"/>
</dbReference>
<dbReference type="EMBL" id="QVQT01000005">
    <property type="protein sequence ID" value="RFU15916.1"/>
    <property type="molecule type" value="Genomic_DNA"/>
</dbReference>
<keyword evidence="2 7" id="KW-0378">Hydrolase</keyword>
<dbReference type="InterPro" id="IPR000514">
    <property type="entry name" value="Glyco_hydro_39"/>
</dbReference>
<dbReference type="Pfam" id="PF01229">
    <property type="entry name" value="Glyco_hydro_39"/>
    <property type="match status" value="1"/>
</dbReference>
<dbReference type="InterPro" id="IPR017853">
    <property type="entry name" value="GH"/>
</dbReference>
<dbReference type="OrthoDB" id="9776971at2"/>
<dbReference type="Gene3D" id="3.20.20.80">
    <property type="entry name" value="Glycosidases"/>
    <property type="match status" value="1"/>
</dbReference>
<feature type="chain" id="PRO_5016926905" evidence="5">
    <location>
        <begin position="23"/>
        <end position="499"/>
    </location>
</feature>
<protein>
    <submittedName>
        <fullName evidence="7">Glycosyl hydrolase family 39</fullName>
    </submittedName>
</protein>
<dbReference type="PANTHER" id="PTHR12631">
    <property type="entry name" value="ALPHA-L-IDURONIDASE"/>
    <property type="match status" value="1"/>
</dbReference>
<evidence type="ECO:0000259" key="6">
    <source>
        <dbReference type="Pfam" id="PF01229"/>
    </source>
</evidence>
<evidence type="ECO:0000256" key="5">
    <source>
        <dbReference type="SAM" id="SignalP"/>
    </source>
</evidence>
<feature type="signal peptide" evidence="5">
    <location>
        <begin position="1"/>
        <end position="22"/>
    </location>
</feature>
<feature type="active site" description="Proton donor" evidence="4">
    <location>
        <position position="184"/>
    </location>
</feature>
<dbReference type="InterPro" id="IPR051923">
    <property type="entry name" value="Glycosyl_Hydrolase_39"/>
</dbReference>
<accession>A0A372ILW3</accession>
<evidence type="ECO:0000256" key="1">
    <source>
        <dbReference type="ARBA" id="ARBA00008875"/>
    </source>
</evidence>
<dbReference type="PRINTS" id="PR00745">
    <property type="entry name" value="GLHYDRLASE39"/>
</dbReference>
<dbReference type="InterPro" id="IPR049165">
    <property type="entry name" value="GH39_as"/>
</dbReference>
<evidence type="ECO:0000256" key="3">
    <source>
        <dbReference type="ARBA" id="ARBA00023295"/>
    </source>
</evidence>
<organism evidence="7 8">
    <name type="scientific">Paracidobacterium acidisoli</name>
    <dbReference type="NCBI Taxonomy" id="2303751"/>
    <lineage>
        <taxon>Bacteria</taxon>
        <taxon>Pseudomonadati</taxon>
        <taxon>Acidobacteriota</taxon>
        <taxon>Terriglobia</taxon>
        <taxon>Terriglobales</taxon>
        <taxon>Acidobacteriaceae</taxon>
        <taxon>Paracidobacterium</taxon>
    </lineage>
</organism>
<keyword evidence="8" id="KW-1185">Reference proteome</keyword>
<name>A0A372ILW3_9BACT</name>
<dbReference type="SUPFAM" id="SSF51011">
    <property type="entry name" value="Glycosyl hydrolase domain"/>
    <property type="match status" value="1"/>
</dbReference>
<evidence type="ECO:0000256" key="2">
    <source>
        <dbReference type="ARBA" id="ARBA00022801"/>
    </source>
</evidence>
<dbReference type="AlphaFoldDB" id="A0A372ILW3"/>
<comment type="caution">
    <text evidence="7">The sequence shown here is derived from an EMBL/GenBank/DDBJ whole genome shotgun (WGS) entry which is preliminary data.</text>
</comment>
<dbReference type="Proteomes" id="UP000264702">
    <property type="component" value="Unassembled WGS sequence"/>
</dbReference>
<dbReference type="RefSeq" id="WP_117301846.1">
    <property type="nucleotide sequence ID" value="NZ_QVQT02000005.1"/>
</dbReference>
<feature type="domain" description="Glycosyl hydrolases family 39 N-terminal catalytic" evidence="6">
    <location>
        <begin position="29"/>
        <end position="473"/>
    </location>
</feature>
<evidence type="ECO:0000313" key="7">
    <source>
        <dbReference type="EMBL" id="RFU15916.1"/>
    </source>
</evidence>
<dbReference type="InterPro" id="IPR049166">
    <property type="entry name" value="GH39_cat"/>
</dbReference>
<evidence type="ECO:0000256" key="4">
    <source>
        <dbReference type="PIRSR" id="PIRSR600514-1"/>
    </source>
</evidence>
<dbReference type="Gene3D" id="2.60.40.1500">
    <property type="entry name" value="Glycosyl hydrolase domain, family 39"/>
    <property type="match status" value="1"/>
</dbReference>
<dbReference type="GO" id="GO:0004553">
    <property type="term" value="F:hydrolase activity, hydrolyzing O-glycosyl compounds"/>
    <property type="evidence" value="ECO:0007669"/>
    <property type="project" value="InterPro"/>
</dbReference>
<proteinExistence type="inferred from homology"/>